<protein>
    <submittedName>
        <fullName evidence="1">Uncharacterized protein</fullName>
    </submittedName>
</protein>
<reference evidence="1 2" key="1">
    <citation type="journal article" date="2016" name="Front. Microbiol.">
        <title>Single-Cell (Meta-)Genomics of a Dimorphic Candidatus Thiomargarita nelsonii Reveals Genomic Plasticity.</title>
        <authorList>
            <person name="Flood B.E."/>
            <person name="Fliss P."/>
            <person name="Jones D.S."/>
            <person name="Dick G.J."/>
            <person name="Jain S."/>
            <person name="Kaster A.K."/>
            <person name="Winkel M."/>
            <person name="Mussmann M."/>
            <person name="Bailey J."/>
        </authorList>
    </citation>
    <scope>NUCLEOTIDE SEQUENCE [LARGE SCALE GENOMIC DNA]</scope>
    <source>
        <strain evidence="1">Hydrate Ridge</strain>
    </source>
</reference>
<dbReference type="AlphaFoldDB" id="A0A4E0RGE8"/>
<dbReference type="EMBL" id="JSZA02000097">
    <property type="protein sequence ID" value="TGO02646.1"/>
    <property type="molecule type" value="Genomic_DNA"/>
</dbReference>
<comment type="caution">
    <text evidence="1">The sequence shown here is derived from an EMBL/GenBank/DDBJ whole genome shotgun (WGS) entry which is preliminary data.</text>
</comment>
<keyword evidence="2" id="KW-1185">Reference proteome</keyword>
<proteinExistence type="predicted"/>
<name>A0A4E0RGE8_9GAMM</name>
<sequence>MVKGCYHLQLLSGKEILSKIFFTQKIMPNGIPIPTDITWPKPLAHEPPWHLGIIARLDPIKDQTSIDWA</sequence>
<dbReference type="Proteomes" id="UP000030428">
    <property type="component" value="Unassembled WGS sequence"/>
</dbReference>
<organism evidence="1 2">
    <name type="scientific">Candidatus Thiomargarita nelsonii</name>
    <dbReference type="NCBI Taxonomy" id="1003181"/>
    <lineage>
        <taxon>Bacteria</taxon>
        <taxon>Pseudomonadati</taxon>
        <taxon>Pseudomonadota</taxon>
        <taxon>Gammaproteobacteria</taxon>
        <taxon>Thiotrichales</taxon>
        <taxon>Thiotrichaceae</taxon>
        <taxon>Thiomargarita</taxon>
    </lineage>
</organism>
<accession>A0A4E0RGE8</accession>
<gene>
    <name evidence="1" type="ORF">PN36_21565</name>
</gene>
<evidence type="ECO:0000313" key="1">
    <source>
        <dbReference type="EMBL" id="TGO02646.1"/>
    </source>
</evidence>
<evidence type="ECO:0000313" key="2">
    <source>
        <dbReference type="Proteomes" id="UP000030428"/>
    </source>
</evidence>